<proteinExistence type="predicted"/>
<organism evidence="1 2">
    <name type="scientific">Streptomyces apricus</name>
    <dbReference type="NCBI Taxonomy" id="1828112"/>
    <lineage>
        <taxon>Bacteria</taxon>
        <taxon>Bacillati</taxon>
        <taxon>Actinomycetota</taxon>
        <taxon>Actinomycetes</taxon>
        <taxon>Kitasatosporales</taxon>
        <taxon>Streptomycetaceae</taxon>
        <taxon>Streptomyces</taxon>
    </lineage>
</organism>
<protein>
    <submittedName>
        <fullName evidence="1">Uncharacterized protein</fullName>
    </submittedName>
</protein>
<evidence type="ECO:0000313" key="1">
    <source>
        <dbReference type="EMBL" id="KAA0930581.1"/>
    </source>
</evidence>
<dbReference type="OrthoDB" id="4139631at2"/>
<comment type="caution">
    <text evidence="1">The sequence shown here is derived from an EMBL/GenBank/DDBJ whole genome shotgun (WGS) entry which is preliminary data.</text>
</comment>
<gene>
    <name evidence="1" type="ORF">FGF04_29000</name>
</gene>
<keyword evidence="2" id="KW-1185">Reference proteome</keyword>
<reference evidence="1 2" key="1">
    <citation type="submission" date="2019-05" db="EMBL/GenBank/DDBJ databases">
        <authorList>
            <person name="Hariharan J."/>
            <person name="Choudoir M.J."/>
            <person name="Diebold P."/>
            <person name="Panke-Buisse K."/>
            <person name="Buckley D.H."/>
        </authorList>
    </citation>
    <scope>NUCLEOTIDE SEQUENCE [LARGE SCALE GENOMIC DNA]</scope>
    <source>
        <strain evidence="1 2">SUN51</strain>
    </source>
</reference>
<dbReference type="EMBL" id="VDFC01000047">
    <property type="protein sequence ID" value="KAA0930581.1"/>
    <property type="molecule type" value="Genomic_DNA"/>
</dbReference>
<dbReference type="AlphaFoldDB" id="A0A5B0AND7"/>
<name>A0A5B0AND7_9ACTN</name>
<accession>A0A5B0AND7</accession>
<evidence type="ECO:0000313" key="2">
    <source>
        <dbReference type="Proteomes" id="UP000324965"/>
    </source>
</evidence>
<sequence length="352" mass="38753">MRLHFAHSRVQRTWTVELRPQPGGSVLVCQHCVHSGRPVSGSSARAELMAHLAKHARGTPLPVHLRTCQCQERGCCWHRRHRGCHGPIRLLLARERGGRLWRLTDACAACAAATPEAAVVPDTILAATTLPTGRTNVRRRPRRPKEPDSQSRVREIFSYLAATLPANTGAAARLIALQCALRMNDSAEVRLPYGLLRSLRLGAASDSWLELAQARWLRALPHTPPTDRRMMVVQLLDRGLLSQHPARPDRLRAADWALRLTCSIRADFTPSPRLVTLCLAAHSAPGSTHGTAEVEQLARECGLSVITFISAMESLAMKEVVSSWDTGRNLEDLHWALAAPFQGAGLEPCQND</sequence>
<dbReference type="Proteomes" id="UP000324965">
    <property type="component" value="Unassembled WGS sequence"/>
</dbReference>